<keyword evidence="2" id="KW-0472">Membrane</keyword>
<reference evidence="3 4" key="1">
    <citation type="submission" date="2024-08" db="EMBL/GenBank/DDBJ databases">
        <authorList>
            <person name="Cucini C."/>
            <person name="Frati F."/>
        </authorList>
    </citation>
    <scope>NUCLEOTIDE SEQUENCE [LARGE SCALE GENOMIC DNA]</scope>
</reference>
<evidence type="ECO:0000256" key="2">
    <source>
        <dbReference type="SAM" id="Phobius"/>
    </source>
</evidence>
<accession>A0ABP1RYE2</accession>
<keyword evidence="4" id="KW-1185">Reference proteome</keyword>
<feature type="compositionally biased region" description="Low complexity" evidence="1">
    <location>
        <begin position="96"/>
        <end position="114"/>
    </location>
</feature>
<dbReference type="Proteomes" id="UP001642540">
    <property type="component" value="Unassembled WGS sequence"/>
</dbReference>
<proteinExistence type="predicted"/>
<feature type="compositionally biased region" description="Polar residues" evidence="1">
    <location>
        <begin position="179"/>
        <end position="191"/>
    </location>
</feature>
<sequence>MTQRPCSRPHPHPVLKSSSISSSSLTKSESSHQSIATYSPGNGHPKVSAYPRAVAPIYPKQYGSPGAPYSPASSRAPAPYPSQYGAHPSAPSHYGAPAAQHSPPSSPAHYPSHYGAPAAQYSPPSSPTHYPSHYGPPPSHYGAPAAQHSPPSSPTHYPSHYGPPASSYGAPAAQYSPPITSSPAQTPRQFTNTGAGISVEERECAIAGICCLKFQQIPLPSPQSEWSQLSSTPSQDQPGVYYTAVPVAVSYPQYTGPPRQFAGGVGQPGGFTENERSCAISGLTCIIITVVVICLVITILPFILFFVVFQKVEKEIGKEHFGDWKTPKPPSG</sequence>
<comment type="caution">
    <text evidence="3">The sequence shown here is derived from an EMBL/GenBank/DDBJ whole genome shotgun (WGS) entry which is preliminary data.</text>
</comment>
<feature type="transmembrane region" description="Helical" evidence="2">
    <location>
        <begin position="286"/>
        <end position="309"/>
    </location>
</feature>
<dbReference type="EMBL" id="CAXLJM020000124">
    <property type="protein sequence ID" value="CAL8138994.1"/>
    <property type="molecule type" value="Genomic_DNA"/>
</dbReference>
<evidence type="ECO:0000313" key="4">
    <source>
        <dbReference type="Proteomes" id="UP001642540"/>
    </source>
</evidence>
<name>A0ABP1RYE2_9HEXA</name>
<feature type="compositionally biased region" description="Low complexity" evidence="1">
    <location>
        <begin position="17"/>
        <end position="34"/>
    </location>
</feature>
<evidence type="ECO:0000313" key="3">
    <source>
        <dbReference type="EMBL" id="CAL8138994.1"/>
    </source>
</evidence>
<keyword evidence="2" id="KW-1133">Transmembrane helix</keyword>
<evidence type="ECO:0000256" key="1">
    <source>
        <dbReference type="SAM" id="MobiDB-lite"/>
    </source>
</evidence>
<gene>
    <name evidence="3" type="ORF">ODALV1_LOCUS27633</name>
</gene>
<keyword evidence="2" id="KW-0812">Transmembrane</keyword>
<feature type="compositionally biased region" description="Low complexity" evidence="1">
    <location>
        <begin position="62"/>
        <end position="77"/>
    </location>
</feature>
<feature type="compositionally biased region" description="Low complexity" evidence="1">
    <location>
        <begin position="154"/>
        <end position="178"/>
    </location>
</feature>
<feature type="region of interest" description="Disordered" evidence="1">
    <location>
        <begin position="1"/>
        <end position="191"/>
    </location>
</feature>
<protein>
    <submittedName>
        <fullName evidence="3">Uncharacterized protein</fullName>
    </submittedName>
</protein>
<organism evidence="3 4">
    <name type="scientific">Orchesella dallaii</name>
    <dbReference type="NCBI Taxonomy" id="48710"/>
    <lineage>
        <taxon>Eukaryota</taxon>
        <taxon>Metazoa</taxon>
        <taxon>Ecdysozoa</taxon>
        <taxon>Arthropoda</taxon>
        <taxon>Hexapoda</taxon>
        <taxon>Collembola</taxon>
        <taxon>Entomobryomorpha</taxon>
        <taxon>Entomobryoidea</taxon>
        <taxon>Orchesellidae</taxon>
        <taxon>Orchesellinae</taxon>
        <taxon>Orchesella</taxon>
    </lineage>
</organism>